<evidence type="ECO:0000256" key="7">
    <source>
        <dbReference type="PROSITE-ProRule" id="PRU00023"/>
    </source>
</evidence>
<evidence type="ECO:0000256" key="5">
    <source>
        <dbReference type="ARBA" id="ARBA00023043"/>
    </source>
</evidence>
<sequence length="574" mass="64354">MDPTLYKAAVEGNTGEGDNFLPQLTGDEEIGYQITQKGNTVIHVAARYGHSDFVQRVLTISPALLCRPNKKNETALHVAANEGHVEVVRVLLSEGGREEKQIMMRMTDDDGDTALHKAVRKRHFGVVTLLVKEDPEFEFPANNAGETPLYLTVESNFVGALREILKYCKKPSYSGPCQRNPMHAAIIFKYSECANLLFRWNKSLCEEADQWGWNSLHYAIKLGWKEVVSGMLRWKKSLAYITTGNGDDWTTTFHIAANEGYVTIMKELLKHCPDCWEMLNSQGQNALHNAILNKKKKVVKFLLNSPDYLSLIDETDNNGNTPLHLLAASEYCEQELIKHPRAKNMAFNKKNQTPQDVAMAAKWTPNKGVMIKHLLRIGRFGGRDLKIKVKDKKKPMTQNEKEKRKEEAEKMKDKFMKVAQTHLVVATLIVTITFAAGFTLPGGFDSNPGPNQGMAILIRKAAFKAFVYTDTIAFVCSTSAVFSYFAMAARAALFTENHRTVILLYGLATYLQLLAMAALVLAFVTGMFAILAHSIGVAVTAIGCISFLIYFCMLYMVFNWKSFRSIPAAKLERL</sequence>
<feature type="transmembrane region" description="Helical" evidence="8">
    <location>
        <begin position="530"/>
        <end position="558"/>
    </location>
</feature>
<comment type="subcellular location">
    <subcellularLocation>
        <location evidence="1">Membrane</location>
        <topology evidence="1">Multi-pass membrane protein</topology>
    </subcellularLocation>
</comment>
<dbReference type="Pfam" id="PF12796">
    <property type="entry name" value="Ank_2"/>
    <property type="match status" value="3"/>
</dbReference>
<accession>A0A1U7VXB2</accession>
<dbReference type="PROSITE" id="PS50088">
    <property type="entry name" value="ANK_REPEAT"/>
    <property type="match status" value="2"/>
</dbReference>
<dbReference type="PROSITE" id="PS50297">
    <property type="entry name" value="ANK_REP_REGION"/>
    <property type="match status" value="1"/>
</dbReference>
<evidence type="ECO:0000256" key="4">
    <source>
        <dbReference type="ARBA" id="ARBA00022989"/>
    </source>
</evidence>
<feature type="domain" description="PGG" evidence="9">
    <location>
        <begin position="414"/>
        <end position="529"/>
    </location>
</feature>
<gene>
    <name evidence="11" type="primary">LOC104221639</name>
</gene>
<feature type="repeat" description="ANK" evidence="7">
    <location>
        <begin position="71"/>
        <end position="95"/>
    </location>
</feature>
<dbReference type="Gene3D" id="1.25.40.20">
    <property type="entry name" value="Ankyrin repeat-containing domain"/>
    <property type="match status" value="1"/>
</dbReference>
<feature type="transmembrane region" description="Helical" evidence="8">
    <location>
        <begin position="501"/>
        <end position="524"/>
    </location>
</feature>
<dbReference type="RefSeq" id="XP_009771023.1">
    <property type="nucleotide sequence ID" value="XM_009772721.1"/>
</dbReference>
<organism evidence="10 11">
    <name type="scientific">Nicotiana sylvestris</name>
    <name type="common">Wood tobacco</name>
    <name type="synonym">South American tobacco</name>
    <dbReference type="NCBI Taxonomy" id="4096"/>
    <lineage>
        <taxon>Eukaryota</taxon>
        <taxon>Viridiplantae</taxon>
        <taxon>Streptophyta</taxon>
        <taxon>Embryophyta</taxon>
        <taxon>Tracheophyta</taxon>
        <taxon>Spermatophyta</taxon>
        <taxon>Magnoliopsida</taxon>
        <taxon>eudicotyledons</taxon>
        <taxon>Gunneridae</taxon>
        <taxon>Pentapetalae</taxon>
        <taxon>asterids</taxon>
        <taxon>lamiids</taxon>
        <taxon>Solanales</taxon>
        <taxon>Solanaceae</taxon>
        <taxon>Nicotianoideae</taxon>
        <taxon>Nicotianeae</taxon>
        <taxon>Nicotiana</taxon>
    </lineage>
</organism>
<dbReference type="PANTHER" id="PTHR24186">
    <property type="entry name" value="PROTEIN PHOSPHATASE 1 REGULATORY SUBUNIT"/>
    <property type="match status" value="1"/>
</dbReference>
<keyword evidence="2 8" id="KW-0812">Transmembrane</keyword>
<evidence type="ECO:0000256" key="3">
    <source>
        <dbReference type="ARBA" id="ARBA00022737"/>
    </source>
</evidence>
<reference evidence="10" key="1">
    <citation type="journal article" date="2013" name="Genome Biol.">
        <title>Reference genomes and transcriptomes of Nicotiana sylvestris and Nicotiana tomentosiformis.</title>
        <authorList>
            <person name="Sierro N."/>
            <person name="Battey J.N."/>
            <person name="Ouadi S."/>
            <person name="Bovet L."/>
            <person name="Goepfert S."/>
            <person name="Bakaher N."/>
            <person name="Peitsch M.C."/>
            <person name="Ivanov N.V."/>
        </authorList>
    </citation>
    <scope>NUCLEOTIDE SEQUENCE [LARGE SCALE GENOMIC DNA]</scope>
</reference>
<evidence type="ECO:0000313" key="11">
    <source>
        <dbReference type="RefSeq" id="XP_009771023.1"/>
    </source>
</evidence>
<proteinExistence type="predicted"/>
<keyword evidence="10" id="KW-1185">Reference proteome</keyword>
<dbReference type="SMART" id="SM00248">
    <property type="entry name" value="ANK"/>
    <property type="match status" value="8"/>
</dbReference>
<dbReference type="GeneID" id="104221639"/>
<evidence type="ECO:0000256" key="1">
    <source>
        <dbReference type="ARBA" id="ARBA00004141"/>
    </source>
</evidence>
<protein>
    <submittedName>
        <fullName evidence="11">Ankyrin repeat-containing protein At5g02620-like</fullName>
    </submittedName>
</protein>
<evidence type="ECO:0000259" key="9">
    <source>
        <dbReference type="Pfam" id="PF13962"/>
    </source>
</evidence>
<dbReference type="AlphaFoldDB" id="A0A1U7VXB2"/>
<feature type="transmembrane region" description="Helical" evidence="8">
    <location>
        <begin position="461"/>
        <end position="489"/>
    </location>
</feature>
<dbReference type="Pfam" id="PF13962">
    <property type="entry name" value="PGG"/>
    <property type="match status" value="1"/>
</dbReference>
<dbReference type="SUPFAM" id="SSF48403">
    <property type="entry name" value="Ankyrin repeat"/>
    <property type="match status" value="1"/>
</dbReference>
<dbReference type="Proteomes" id="UP000189701">
    <property type="component" value="Unplaced"/>
</dbReference>
<dbReference type="GO" id="GO:0005886">
    <property type="term" value="C:plasma membrane"/>
    <property type="evidence" value="ECO:0007669"/>
    <property type="project" value="TreeGrafter"/>
</dbReference>
<keyword evidence="6 8" id="KW-0472">Membrane</keyword>
<keyword evidence="3" id="KW-0677">Repeat</keyword>
<evidence type="ECO:0000256" key="2">
    <source>
        <dbReference type="ARBA" id="ARBA00022692"/>
    </source>
</evidence>
<dbReference type="STRING" id="4096.A0A1U7VXB2"/>
<reference evidence="11" key="2">
    <citation type="submission" date="2025-08" db="UniProtKB">
        <authorList>
            <consortium name="RefSeq"/>
        </authorList>
    </citation>
    <scope>IDENTIFICATION</scope>
    <source>
        <tissue evidence="11">Leaf</tissue>
    </source>
</reference>
<keyword evidence="4 8" id="KW-1133">Transmembrane helix</keyword>
<evidence type="ECO:0000256" key="6">
    <source>
        <dbReference type="ARBA" id="ARBA00023136"/>
    </source>
</evidence>
<feature type="repeat" description="ANK" evidence="7">
    <location>
        <begin position="110"/>
        <end position="142"/>
    </location>
</feature>
<dbReference type="KEGG" id="nsy:104221639"/>
<dbReference type="InterPro" id="IPR002110">
    <property type="entry name" value="Ankyrin_rpt"/>
</dbReference>
<evidence type="ECO:0000313" key="10">
    <source>
        <dbReference type="Proteomes" id="UP000189701"/>
    </source>
</evidence>
<dbReference type="eggNOG" id="KOG0504">
    <property type="taxonomic scope" value="Eukaryota"/>
</dbReference>
<keyword evidence="5 7" id="KW-0040">ANK repeat</keyword>
<dbReference type="InterPro" id="IPR036770">
    <property type="entry name" value="Ankyrin_rpt-contain_sf"/>
</dbReference>
<name>A0A1U7VXB2_NICSY</name>
<evidence type="ECO:0000256" key="8">
    <source>
        <dbReference type="SAM" id="Phobius"/>
    </source>
</evidence>
<dbReference type="PANTHER" id="PTHR24186:SF50">
    <property type="entry name" value="ANKYRIN REPEAT-CONTAINING PROTEIN ITN1-LIKE ISOFORM X1"/>
    <property type="match status" value="1"/>
</dbReference>
<dbReference type="InterPro" id="IPR026961">
    <property type="entry name" value="PGG_dom"/>
</dbReference>
<feature type="transmembrane region" description="Helical" evidence="8">
    <location>
        <begin position="421"/>
        <end position="441"/>
    </location>
</feature>